<protein>
    <submittedName>
        <fullName evidence="1">Uncharacterized protein</fullName>
    </submittedName>
</protein>
<sequence length="314" mass="35398">MLTEIAVISLCTSLIPKPLRLDPSVFPTVTQLYPTELGGANTQKKWFQSNPMASAFSQPGCCCCFRIHQRWIFNSLRFFSSLPSASNSISHRHFSHCPIKKPLALDVSRSFSQSHHLLNVDVPSLHHFTAHSSLTAARNAGYSETVEVPESAEIIFINTCAIRDNAEQKVWQRLNYFWFLKRCWKSNVDTGRSQSLRPPKVVVLGCMAERLKDKILDADKMVDVVCGPDAYRDSPRLLEEVDYGRKGINTLLSLEETGREKSRPVESIVKEVGELWEKGVKEVKCKTLLGLNVNSYNDTSGSEKEVEPGVERRL</sequence>
<dbReference type="Pfam" id="PF00919">
    <property type="entry name" value="UPF0004"/>
    <property type="match status" value="1"/>
</dbReference>
<proteinExistence type="predicted"/>
<dbReference type="Proteomes" id="UP001396334">
    <property type="component" value="Unassembled WGS sequence"/>
</dbReference>
<gene>
    <name evidence="1" type="ORF">V6N11_066236</name>
</gene>
<dbReference type="Gene3D" id="3.30.750.210">
    <property type="match status" value="1"/>
</dbReference>
<name>A0ABR1ZSU8_9ROSI</name>
<organism evidence="1 2">
    <name type="scientific">Hibiscus sabdariffa</name>
    <name type="common">roselle</name>
    <dbReference type="NCBI Taxonomy" id="183260"/>
    <lineage>
        <taxon>Eukaryota</taxon>
        <taxon>Viridiplantae</taxon>
        <taxon>Streptophyta</taxon>
        <taxon>Embryophyta</taxon>
        <taxon>Tracheophyta</taxon>
        <taxon>Spermatophyta</taxon>
        <taxon>Magnoliopsida</taxon>
        <taxon>eudicotyledons</taxon>
        <taxon>Gunneridae</taxon>
        <taxon>Pentapetalae</taxon>
        <taxon>rosids</taxon>
        <taxon>malvids</taxon>
        <taxon>Malvales</taxon>
        <taxon>Malvaceae</taxon>
        <taxon>Malvoideae</taxon>
        <taxon>Hibiscus</taxon>
    </lineage>
</organism>
<evidence type="ECO:0000313" key="1">
    <source>
        <dbReference type="EMBL" id="KAK8483703.1"/>
    </source>
</evidence>
<dbReference type="Gene3D" id="3.40.50.12160">
    <property type="entry name" value="Methylthiotransferase, N-terminal domain"/>
    <property type="match status" value="1"/>
</dbReference>
<reference evidence="1 2" key="1">
    <citation type="journal article" date="2024" name="G3 (Bethesda)">
        <title>Genome assembly of Hibiscus sabdariffa L. provides insights into metabolisms of medicinal natural products.</title>
        <authorList>
            <person name="Kim T."/>
        </authorList>
    </citation>
    <scope>NUCLEOTIDE SEQUENCE [LARGE SCALE GENOMIC DNA]</scope>
    <source>
        <strain evidence="1">TK-2024</strain>
        <tissue evidence="1">Old leaves</tissue>
    </source>
</reference>
<dbReference type="PANTHER" id="PTHR43020:SF2">
    <property type="entry name" value="MITOCHONDRIAL TRNA METHYLTHIOTRANSFERASE CDK5RAP1"/>
    <property type="match status" value="1"/>
</dbReference>
<comment type="caution">
    <text evidence="1">The sequence shown here is derived from an EMBL/GenBank/DDBJ whole genome shotgun (WGS) entry which is preliminary data.</text>
</comment>
<dbReference type="PROSITE" id="PS51449">
    <property type="entry name" value="MTTASE_N"/>
    <property type="match status" value="1"/>
</dbReference>
<accession>A0ABR1ZSU8</accession>
<dbReference type="PANTHER" id="PTHR43020">
    <property type="entry name" value="CDK5 REGULATORY SUBUNIT-ASSOCIATED PROTEIN 1"/>
    <property type="match status" value="1"/>
</dbReference>
<dbReference type="InterPro" id="IPR013848">
    <property type="entry name" value="Methylthiotransferase_N"/>
</dbReference>
<keyword evidence="2" id="KW-1185">Reference proteome</keyword>
<dbReference type="InterPro" id="IPR038135">
    <property type="entry name" value="Methylthiotransferase_N_sf"/>
</dbReference>
<evidence type="ECO:0000313" key="2">
    <source>
        <dbReference type="Proteomes" id="UP001396334"/>
    </source>
</evidence>
<dbReference type="EMBL" id="JBBPBN010000630">
    <property type="protein sequence ID" value="KAK8483703.1"/>
    <property type="molecule type" value="Genomic_DNA"/>
</dbReference>